<keyword evidence="3" id="KW-0808">Transferase</keyword>
<evidence type="ECO:0000313" key="3">
    <source>
        <dbReference type="EMBL" id="KAF8773932.1"/>
    </source>
</evidence>
<name>A0A8T0EJ41_ARGBR</name>
<dbReference type="GO" id="GO:0032259">
    <property type="term" value="P:methylation"/>
    <property type="evidence" value="ECO:0007669"/>
    <property type="project" value="UniProtKB-KW"/>
</dbReference>
<feature type="domain" description="Methyltransferase type 11" evidence="2">
    <location>
        <begin position="83"/>
        <end position="180"/>
    </location>
</feature>
<dbReference type="Proteomes" id="UP000807504">
    <property type="component" value="Unassembled WGS sequence"/>
</dbReference>
<dbReference type="Gene3D" id="3.40.50.150">
    <property type="entry name" value="Vaccinia Virus protein VP39"/>
    <property type="match status" value="1"/>
</dbReference>
<reference evidence="3" key="1">
    <citation type="journal article" date="2020" name="bioRxiv">
        <title>Chromosome-level reference genome of the European wasp spider Argiope bruennichi: a resource for studies on range expansion and evolutionary adaptation.</title>
        <authorList>
            <person name="Sheffer M.M."/>
            <person name="Hoppe A."/>
            <person name="Krehenwinkel H."/>
            <person name="Uhl G."/>
            <person name="Kuss A.W."/>
            <person name="Jensen L."/>
            <person name="Jensen C."/>
            <person name="Gillespie R.G."/>
            <person name="Hoff K.J."/>
            <person name="Prost S."/>
        </authorList>
    </citation>
    <scope>NUCLEOTIDE SEQUENCE</scope>
</reference>
<dbReference type="GO" id="GO:0008757">
    <property type="term" value="F:S-adenosylmethionine-dependent methyltransferase activity"/>
    <property type="evidence" value="ECO:0007669"/>
    <property type="project" value="InterPro"/>
</dbReference>
<dbReference type="AlphaFoldDB" id="A0A8T0EJ41"/>
<keyword evidence="1" id="KW-0472">Membrane</keyword>
<keyword evidence="4" id="KW-1185">Reference proteome</keyword>
<proteinExistence type="predicted"/>
<dbReference type="PANTHER" id="PTHR45036:SF1">
    <property type="entry name" value="METHYLTRANSFERASE LIKE 7A"/>
    <property type="match status" value="1"/>
</dbReference>
<keyword evidence="3" id="KW-0489">Methyltransferase</keyword>
<gene>
    <name evidence="3" type="ORF">HNY73_016538</name>
</gene>
<keyword evidence="1" id="KW-1133">Transmembrane helix</keyword>
<comment type="caution">
    <text evidence="3">The sequence shown here is derived from an EMBL/GenBank/DDBJ whole genome shotgun (WGS) entry which is preliminary data.</text>
</comment>
<protein>
    <submittedName>
        <fullName evidence="3">Methyltransferase-like protein 7A like protein</fullName>
    </submittedName>
</protein>
<evidence type="ECO:0000259" key="2">
    <source>
        <dbReference type="Pfam" id="PF08241"/>
    </source>
</evidence>
<dbReference type="EMBL" id="JABXBU010002227">
    <property type="protein sequence ID" value="KAF8773932.1"/>
    <property type="molecule type" value="Genomic_DNA"/>
</dbReference>
<dbReference type="CDD" id="cd02440">
    <property type="entry name" value="AdoMet_MTases"/>
    <property type="match status" value="1"/>
</dbReference>
<dbReference type="InterPro" id="IPR013216">
    <property type="entry name" value="Methyltransf_11"/>
</dbReference>
<dbReference type="SUPFAM" id="SSF53335">
    <property type="entry name" value="S-adenosyl-L-methionine-dependent methyltransferases"/>
    <property type="match status" value="1"/>
</dbReference>
<dbReference type="PANTHER" id="PTHR45036">
    <property type="entry name" value="METHYLTRANSFERASE LIKE 7B"/>
    <property type="match status" value="1"/>
</dbReference>
<keyword evidence="1" id="KW-0812">Transmembrane</keyword>
<sequence>MRECIFYTTVTIAIWALSLSWLFPLLIVLKFSQTCRDKWFSWLLVRVSGPLFKTLVDKQREKAFDLLKEHLGDKKRKTPLEILEIGVGGGDNLQFYPENANLTVLDSNESFIKYFEENRQKYPQVNLKNIIIAWAEDMHEVADESFDILVCTLVLCSVKDVQTVLKEVKRVLKPGGKFLFWEHIMYPSSSWNATLQRLLNPLWKIYFDGCNINRKLDEEIRKAGFSDLDIQRKDLERIWIYVRPQIIGVATK</sequence>
<evidence type="ECO:0000313" key="4">
    <source>
        <dbReference type="Proteomes" id="UP000807504"/>
    </source>
</evidence>
<reference evidence="3" key="2">
    <citation type="submission" date="2020-06" db="EMBL/GenBank/DDBJ databases">
        <authorList>
            <person name="Sheffer M."/>
        </authorList>
    </citation>
    <scope>NUCLEOTIDE SEQUENCE</scope>
</reference>
<evidence type="ECO:0000256" key="1">
    <source>
        <dbReference type="SAM" id="Phobius"/>
    </source>
</evidence>
<dbReference type="InterPro" id="IPR052356">
    <property type="entry name" value="Thiol_S-MT"/>
</dbReference>
<accession>A0A8T0EJ41</accession>
<organism evidence="3 4">
    <name type="scientific">Argiope bruennichi</name>
    <name type="common">Wasp spider</name>
    <name type="synonym">Aranea bruennichi</name>
    <dbReference type="NCBI Taxonomy" id="94029"/>
    <lineage>
        <taxon>Eukaryota</taxon>
        <taxon>Metazoa</taxon>
        <taxon>Ecdysozoa</taxon>
        <taxon>Arthropoda</taxon>
        <taxon>Chelicerata</taxon>
        <taxon>Arachnida</taxon>
        <taxon>Araneae</taxon>
        <taxon>Araneomorphae</taxon>
        <taxon>Entelegynae</taxon>
        <taxon>Araneoidea</taxon>
        <taxon>Araneidae</taxon>
        <taxon>Argiope</taxon>
    </lineage>
</organism>
<feature type="transmembrane region" description="Helical" evidence="1">
    <location>
        <begin position="6"/>
        <end position="29"/>
    </location>
</feature>
<dbReference type="InterPro" id="IPR029063">
    <property type="entry name" value="SAM-dependent_MTases_sf"/>
</dbReference>
<dbReference type="Pfam" id="PF08241">
    <property type="entry name" value="Methyltransf_11"/>
    <property type="match status" value="1"/>
</dbReference>